<dbReference type="Proteomes" id="UP000236728">
    <property type="component" value="Unassembled WGS sequence"/>
</dbReference>
<sequence length="163" mass="17514">MPYTILLIAPEAAATQVADLLRRELDSAVEVAPNRRAGLAALRRAEYALVLLDESLASASPETADIIYQNAGSAPVLEMSFHVSTAPRILRQARAAIARATHERAQARAAVTASLHSELNASLAGILLESQLALRSAQPDQAPKLRHLVELAGDLRDRLRAQI</sequence>
<dbReference type="RefSeq" id="WP_103932483.1">
    <property type="nucleotide sequence ID" value="NZ_FNVA01000002.1"/>
</dbReference>
<organism evidence="1 2">
    <name type="scientific">Bryocella elongata</name>
    <dbReference type="NCBI Taxonomy" id="863522"/>
    <lineage>
        <taxon>Bacteria</taxon>
        <taxon>Pseudomonadati</taxon>
        <taxon>Acidobacteriota</taxon>
        <taxon>Terriglobia</taxon>
        <taxon>Terriglobales</taxon>
        <taxon>Acidobacteriaceae</taxon>
        <taxon>Bryocella</taxon>
    </lineage>
</organism>
<proteinExistence type="predicted"/>
<evidence type="ECO:0000313" key="2">
    <source>
        <dbReference type="Proteomes" id="UP000236728"/>
    </source>
</evidence>
<reference evidence="1 2" key="1">
    <citation type="submission" date="2016-10" db="EMBL/GenBank/DDBJ databases">
        <authorList>
            <person name="de Groot N.N."/>
        </authorList>
    </citation>
    <scope>NUCLEOTIDE SEQUENCE [LARGE SCALE GENOMIC DNA]</scope>
    <source>
        <strain evidence="1 2">DSM 22489</strain>
    </source>
</reference>
<dbReference type="AlphaFoldDB" id="A0A1H5WG34"/>
<name>A0A1H5WG34_9BACT</name>
<evidence type="ECO:0000313" key="1">
    <source>
        <dbReference type="EMBL" id="SEF98422.1"/>
    </source>
</evidence>
<gene>
    <name evidence="1" type="ORF">SAMN05421819_1565</name>
</gene>
<protein>
    <recommendedName>
        <fullName evidence="3">Response regulatory domain-containing protein</fullName>
    </recommendedName>
</protein>
<keyword evidence="2" id="KW-1185">Reference proteome</keyword>
<evidence type="ECO:0008006" key="3">
    <source>
        <dbReference type="Google" id="ProtNLM"/>
    </source>
</evidence>
<dbReference type="EMBL" id="FNVA01000002">
    <property type="protein sequence ID" value="SEF98422.1"/>
    <property type="molecule type" value="Genomic_DNA"/>
</dbReference>
<dbReference type="OrthoDB" id="120499at2"/>
<accession>A0A1H5WG34</accession>